<protein>
    <submittedName>
        <fullName evidence="1">Uncharacterized protein</fullName>
    </submittedName>
</protein>
<dbReference type="EMBL" id="DSJT01000023">
    <property type="protein sequence ID" value="HEF87606.1"/>
    <property type="molecule type" value="Genomic_DNA"/>
</dbReference>
<accession>A0A7C2FZM7</accession>
<sequence>MVATEEAVKEWIRGFFREKLGAEGFKEKRIRERDLRGVLHYFTIFRVVREEETVLIRLGDGLLRIYYASRSMGDGRKELFEKLGLQVEETDDLFTAHYRRTLEALRIDELEPILSLLLESFR</sequence>
<proteinExistence type="predicted"/>
<gene>
    <name evidence="1" type="ORF">ENP55_04835</name>
</gene>
<comment type="caution">
    <text evidence="1">The sequence shown here is derived from an EMBL/GenBank/DDBJ whole genome shotgun (WGS) entry which is preliminary data.</text>
</comment>
<dbReference type="AlphaFoldDB" id="A0A7C2FZM7"/>
<organism evidence="1">
    <name type="scientific">Thermosphaera aggregans</name>
    <dbReference type="NCBI Taxonomy" id="54254"/>
    <lineage>
        <taxon>Archaea</taxon>
        <taxon>Thermoproteota</taxon>
        <taxon>Thermoprotei</taxon>
        <taxon>Desulfurococcales</taxon>
        <taxon>Desulfurococcaceae</taxon>
        <taxon>Thermosphaera</taxon>
    </lineage>
</organism>
<reference evidence="1" key="1">
    <citation type="journal article" date="2020" name="mSystems">
        <title>Genome- and Community-Level Interaction Insights into Carbon Utilization and Element Cycling Functions of Hydrothermarchaeota in Hydrothermal Sediment.</title>
        <authorList>
            <person name="Zhou Z."/>
            <person name="Liu Y."/>
            <person name="Xu W."/>
            <person name="Pan J."/>
            <person name="Luo Z.H."/>
            <person name="Li M."/>
        </authorList>
    </citation>
    <scope>NUCLEOTIDE SEQUENCE [LARGE SCALE GENOMIC DNA]</scope>
    <source>
        <strain evidence="1">SpSt-23</strain>
    </source>
</reference>
<name>A0A7C2FZM7_9CREN</name>
<evidence type="ECO:0000313" key="1">
    <source>
        <dbReference type="EMBL" id="HEF87606.1"/>
    </source>
</evidence>